<dbReference type="Proteomes" id="UP000501379">
    <property type="component" value="Chromosome"/>
</dbReference>
<protein>
    <submittedName>
        <fullName evidence="1">Uncharacterized protein</fullName>
    </submittedName>
</protein>
<dbReference type="KEGG" id="pcam:HNE05_03580"/>
<name>A0A6M8FQU6_9GAMM</name>
<gene>
    <name evidence="1" type="ORF">HNE05_03580</name>
</gene>
<reference evidence="1" key="1">
    <citation type="submission" date="2020-07" db="EMBL/GenBank/DDBJ databases">
        <title>Nitrate ammonifying Pseudomonas campi sp. nov. isolated from German agricultural grassland.</title>
        <authorList>
            <person name="Timsy T."/>
            <person name="Ulrich A."/>
            <person name="Spanner T."/>
            <person name="Foesel B."/>
            <person name="Kolb S."/>
            <person name="Horn M.A."/>
            <person name="Behrendt U."/>
        </authorList>
    </citation>
    <scope>NUCLEOTIDE SEQUENCE</scope>
    <source>
        <strain evidence="1">S1-A32-2</strain>
    </source>
</reference>
<accession>A0A6M8FQU6</accession>
<sequence length="117" mass="12496">MEDSADLKVKCSEAIQLLQLGHIELLANQYGYALAFGRPAHQAIHADLSACLHELGAHGFTPLPPLPEIEVSFLTENSSGIEAVIECLVETDSGAKLLVEFISTEKGISLEHISTAA</sequence>
<dbReference type="RefSeq" id="WP_173204307.1">
    <property type="nucleotide sequence ID" value="NZ_CP053697.2"/>
</dbReference>
<evidence type="ECO:0000313" key="1">
    <source>
        <dbReference type="EMBL" id="QKE62476.1"/>
    </source>
</evidence>
<dbReference type="EMBL" id="CP053697">
    <property type="protein sequence ID" value="QKE62476.1"/>
    <property type="molecule type" value="Genomic_DNA"/>
</dbReference>
<keyword evidence="2" id="KW-1185">Reference proteome</keyword>
<proteinExistence type="predicted"/>
<organism evidence="1 2">
    <name type="scientific">Aquipseudomonas campi</name>
    <dbReference type="NCBI Taxonomy" id="2731681"/>
    <lineage>
        <taxon>Bacteria</taxon>
        <taxon>Pseudomonadati</taxon>
        <taxon>Pseudomonadota</taxon>
        <taxon>Gammaproteobacteria</taxon>
        <taxon>Pseudomonadales</taxon>
        <taxon>Pseudomonadaceae</taxon>
        <taxon>Aquipseudomonas</taxon>
    </lineage>
</organism>
<dbReference type="AlphaFoldDB" id="A0A6M8FQU6"/>
<evidence type="ECO:0000313" key="2">
    <source>
        <dbReference type="Proteomes" id="UP000501379"/>
    </source>
</evidence>